<evidence type="ECO:0000313" key="2">
    <source>
        <dbReference type="Proteomes" id="UP001174909"/>
    </source>
</evidence>
<protein>
    <submittedName>
        <fullName evidence="1">Uncharacterized protein</fullName>
    </submittedName>
</protein>
<evidence type="ECO:0000313" key="1">
    <source>
        <dbReference type="EMBL" id="CAI8029401.1"/>
    </source>
</evidence>
<keyword evidence="2" id="KW-1185">Reference proteome</keyword>
<organism evidence="1 2">
    <name type="scientific">Geodia barretti</name>
    <name type="common">Barrett's horny sponge</name>
    <dbReference type="NCBI Taxonomy" id="519541"/>
    <lineage>
        <taxon>Eukaryota</taxon>
        <taxon>Metazoa</taxon>
        <taxon>Porifera</taxon>
        <taxon>Demospongiae</taxon>
        <taxon>Heteroscleromorpha</taxon>
        <taxon>Tetractinellida</taxon>
        <taxon>Astrophorina</taxon>
        <taxon>Geodiidae</taxon>
        <taxon>Geodia</taxon>
    </lineage>
</organism>
<proteinExistence type="predicted"/>
<accession>A0AA35SIR0</accession>
<gene>
    <name evidence="1" type="ORF">GBAR_LOCUS16704</name>
</gene>
<reference evidence="1" key="1">
    <citation type="submission" date="2023-03" db="EMBL/GenBank/DDBJ databases">
        <authorList>
            <person name="Steffen K."/>
            <person name="Cardenas P."/>
        </authorList>
    </citation>
    <scope>NUCLEOTIDE SEQUENCE</scope>
</reference>
<sequence>DEELLRAEAVAGVPYRVAAQITEVEELQRVVGGRRSDLTAVWAMSDSLCQGVMPEDSLALGDKMVVGLKAAYEALQRNIVAQRRVLEDRLKQVSGLEMGRKEVR</sequence>
<dbReference type="Gene3D" id="1.20.58.60">
    <property type="match status" value="1"/>
</dbReference>
<name>A0AA35SIR0_GEOBA</name>
<dbReference type="Proteomes" id="UP001174909">
    <property type="component" value="Unassembled WGS sequence"/>
</dbReference>
<dbReference type="AlphaFoldDB" id="A0AA35SIR0"/>
<feature type="non-terminal residue" evidence="1">
    <location>
        <position position="1"/>
    </location>
</feature>
<comment type="caution">
    <text evidence="1">The sequence shown here is derived from an EMBL/GenBank/DDBJ whole genome shotgun (WGS) entry which is preliminary data.</text>
</comment>
<dbReference type="EMBL" id="CASHTH010002403">
    <property type="protein sequence ID" value="CAI8029401.1"/>
    <property type="molecule type" value="Genomic_DNA"/>
</dbReference>